<gene>
    <name evidence="2" type="ORF">ACFO60_00005</name>
</gene>
<proteinExistence type="predicted"/>
<organism evidence="2 3">
    <name type="scientific">Sphaerisporangium dianthi</name>
    <dbReference type="NCBI Taxonomy" id="1436120"/>
    <lineage>
        <taxon>Bacteria</taxon>
        <taxon>Bacillati</taxon>
        <taxon>Actinomycetota</taxon>
        <taxon>Actinomycetes</taxon>
        <taxon>Streptosporangiales</taxon>
        <taxon>Streptosporangiaceae</taxon>
        <taxon>Sphaerisporangium</taxon>
    </lineage>
</organism>
<sequence>MRRIAARLTAAAAALAILASPTSPAAGEPGPRPSPARATGASAGAVHQVTLITGDVVTVRNAAAGRYGVSVRPARGREEVRFLSQEVDGALRITPADMVPYVAADLVDERLFDVTGLIRQGYDDAAAPALPLVLAYGDAARSARTALPGAGAGTPLESVGARAVAVDKGRLDELWQAAEPAAAPAGAARA</sequence>
<accession>A0ABV9C7Q8</accession>
<reference evidence="3" key="1">
    <citation type="journal article" date="2019" name="Int. J. Syst. Evol. Microbiol.">
        <title>The Global Catalogue of Microorganisms (GCM) 10K type strain sequencing project: providing services to taxonomists for standard genome sequencing and annotation.</title>
        <authorList>
            <consortium name="The Broad Institute Genomics Platform"/>
            <consortium name="The Broad Institute Genome Sequencing Center for Infectious Disease"/>
            <person name="Wu L."/>
            <person name="Ma J."/>
        </authorList>
    </citation>
    <scope>NUCLEOTIDE SEQUENCE [LARGE SCALE GENOMIC DNA]</scope>
    <source>
        <strain evidence="3">CGMCC 4.7132</strain>
    </source>
</reference>
<dbReference type="EMBL" id="JBHSFP010000001">
    <property type="protein sequence ID" value="MFC4529128.1"/>
    <property type="molecule type" value="Genomic_DNA"/>
</dbReference>
<evidence type="ECO:0000313" key="3">
    <source>
        <dbReference type="Proteomes" id="UP001596004"/>
    </source>
</evidence>
<name>A0ABV9C7Q8_9ACTN</name>
<evidence type="ECO:0000313" key="2">
    <source>
        <dbReference type="EMBL" id="MFC4529128.1"/>
    </source>
</evidence>
<feature type="signal peptide" evidence="1">
    <location>
        <begin position="1"/>
        <end position="25"/>
    </location>
</feature>
<feature type="chain" id="PRO_5047067654" evidence="1">
    <location>
        <begin position="26"/>
        <end position="190"/>
    </location>
</feature>
<feature type="non-terminal residue" evidence="2">
    <location>
        <position position="190"/>
    </location>
</feature>
<evidence type="ECO:0000256" key="1">
    <source>
        <dbReference type="SAM" id="SignalP"/>
    </source>
</evidence>
<comment type="caution">
    <text evidence="2">The sequence shown here is derived from an EMBL/GenBank/DDBJ whole genome shotgun (WGS) entry which is preliminary data.</text>
</comment>
<protein>
    <submittedName>
        <fullName evidence="2">Uncharacterized protein</fullName>
    </submittedName>
</protein>
<keyword evidence="3" id="KW-1185">Reference proteome</keyword>
<keyword evidence="1" id="KW-0732">Signal</keyword>
<dbReference type="Proteomes" id="UP001596004">
    <property type="component" value="Unassembled WGS sequence"/>
</dbReference>